<dbReference type="InterPro" id="IPR016195">
    <property type="entry name" value="Pol/histidinol_Pase-like"/>
</dbReference>
<dbReference type="PANTHER" id="PTHR40084:SF1">
    <property type="entry name" value="PHOSPHOTRANSFERASE"/>
    <property type="match status" value="1"/>
</dbReference>
<dbReference type="EMBL" id="JAOCZP010000004">
    <property type="protein sequence ID" value="MCT7376096.1"/>
    <property type="molecule type" value="Genomic_DNA"/>
</dbReference>
<comment type="caution">
    <text evidence="1">The sequence shown here is derived from an EMBL/GenBank/DDBJ whole genome shotgun (WGS) entry which is preliminary data.</text>
</comment>
<dbReference type="PANTHER" id="PTHR40084">
    <property type="entry name" value="PHOSPHOHYDROLASE, PHP FAMILY"/>
    <property type="match status" value="1"/>
</dbReference>
<name>A0ABT2LP72_9HYPH</name>
<evidence type="ECO:0000313" key="2">
    <source>
        <dbReference type="Proteomes" id="UP001320831"/>
    </source>
</evidence>
<dbReference type="Proteomes" id="UP001320831">
    <property type="component" value="Unassembled WGS sequence"/>
</dbReference>
<keyword evidence="1" id="KW-0378">Hydrolase</keyword>
<gene>
    <name evidence="1" type="ORF">N5A92_13745</name>
</gene>
<organism evidence="1 2">
    <name type="scientific">Chelativorans salis</name>
    <dbReference type="NCBI Taxonomy" id="2978478"/>
    <lineage>
        <taxon>Bacteria</taxon>
        <taxon>Pseudomonadati</taxon>
        <taxon>Pseudomonadota</taxon>
        <taxon>Alphaproteobacteria</taxon>
        <taxon>Hyphomicrobiales</taxon>
        <taxon>Phyllobacteriaceae</taxon>
        <taxon>Chelativorans</taxon>
    </lineage>
</organism>
<accession>A0ABT2LP72</accession>
<dbReference type="RefSeq" id="WP_260903671.1">
    <property type="nucleotide sequence ID" value="NZ_JAOCZP010000004.1"/>
</dbReference>
<sequence length="139" mass="15301">MPAHIWTPWFAALGSQSGFDSIEECYGDLAHHIFAVETGLSSDPEMNWRVSFLDRYRLTSNSDAHSPGKLGREATRFSCEADYFAIRRALETGEGYEGTVAFFPEEGNTTWTGIAPAACGSTRKRRWRSTGAARSVATG</sequence>
<dbReference type="GO" id="GO:0004519">
    <property type="term" value="F:endonuclease activity"/>
    <property type="evidence" value="ECO:0007669"/>
    <property type="project" value="UniProtKB-KW"/>
</dbReference>
<dbReference type="SUPFAM" id="SSF89550">
    <property type="entry name" value="PHP domain-like"/>
    <property type="match status" value="1"/>
</dbReference>
<protein>
    <submittedName>
        <fullName evidence="1">Endonuclease Q family protein</fullName>
    </submittedName>
</protein>
<keyword evidence="2" id="KW-1185">Reference proteome</keyword>
<proteinExistence type="predicted"/>
<keyword evidence="1" id="KW-0540">Nuclease</keyword>
<evidence type="ECO:0000313" key="1">
    <source>
        <dbReference type="EMBL" id="MCT7376096.1"/>
    </source>
</evidence>
<keyword evidence="1" id="KW-0255">Endonuclease</keyword>
<reference evidence="1 2" key="1">
    <citation type="submission" date="2022-09" db="EMBL/GenBank/DDBJ databases">
        <title>Chelativorans salina sp. nov., a novel slightly halophilic bacterium isolated from a saline lake sediment enrichment.</title>
        <authorList>
            <person name="Gao L."/>
            <person name="Fang B.-Z."/>
            <person name="Li W.-J."/>
        </authorList>
    </citation>
    <scope>NUCLEOTIDE SEQUENCE [LARGE SCALE GENOMIC DNA]</scope>
    <source>
        <strain evidence="1 2">EGI FJ00035</strain>
    </source>
</reference>